<protein>
    <submittedName>
        <fullName evidence="1">Uncharacterized protein</fullName>
    </submittedName>
</protein>
<sequence length="97" mass="10977">ILIQQTENKHVNTSDLSLGALHGYRTFAFPKEVADTSHDPHLSLNSTNNWVTTRGIFSLYWQWEKAPKHTLDQPESVSISDPSMGVLKAFCKLVSFF</sequence>
<reference evidence="2" key="2">
    <citation type="submission" date="2015-01" db="EMBL/GenBank/DDBJ databases">
        <title>Evolutionary Origins and Diversification of the Mycorrhizal Mutualists.</title>
        <authorList>
            <consortium name="DOE Joint Genome Institute"/>
            <consortium name="Mycorrhizal Genomics Consortium"/>
            <person name="Kohler A."/>
            <person name="Kuo A."/>
            <person name="Nagy L.G."/>
            <person name="Floudas D."/>
            <person name="Copeland A."/>
            <person name="Barry K.W."/>
            <person name="Cichocki N."/>
            <person name="Veneault-Fourrey C."/>
            <person name="LaButti K."/>
            <person name="Lindquist E.A."/>
            <person name="Lipzen A."/>
            <person name="Lundell T."/>
            <person name="Morin E."/>
            <person name="Murat C."/>
            <person name="Riley R."/>
            <person name="Ohm R."/>
            <person name="Sun H."/>
            <person name="Tunlid A."/>
            <person name="Henrissat B."/>
            <person name="Grigoriev I.V."/>
            <person name="Hibbett D.S."/>
            <person name="Martin F."/>
        </authorList>
    </citation>
    <scope>NUCLEOTIDE SEQUENCE [LARGE SCALE GENOMIC DNA]</scope>
    <source>
        <strain evidence="2">Ve08.2h10</strain>
    </source>
</reference>
<evidence type="ECO:0000313" key="2">
    <source>
        <dbReference type="Proteomes" id="UP000054538"/>
    </source>
</evidence>
<feature type="non-terminal residue" evidence="1">
    <location>
        <position position="1"/>
    </location>
</feature>
<gene>
    <name evidence="1" type="ORF">PAXRUDRAFT_164353</name>
</gene>
<dbReference type="InParanoid" id="A0A0D0DJJ0"/>
<dbReference type="EMBL" id="KN826637">
    <property type="protein sequence ID" value="KIK78300.1"/>
    <property type="molecule type" value="Genomic_DNA"/>
</dbReference>
<reference evidence="1 2" key="1">
    <citation type="submission" date="2014-04" db="EMBL/GenBank/DDBJ databases">
        <authorList>
            <consortium name="DOE Joint Genome Institute"/>
            <person name="Kuo A."/>
            <person name="Kohler A."/>
            <person name="Jargeat P."/>
            <person name="Nagy L.G."/>
            <person name="Floudas D."/>
            <person name="Copeland A."/>
            <person name="Barry K.W."/>
            <person name="Cichocki N."/>
            <person name="Veneault-Fourrey C."/>
            <person name="LaButti K."/>
            <person name="Lindquist E.A."/>
            <person name="Lipzen A."/>
            <person name="Lundell T."/>
            <person name="Morin E."/>
            <person name="Murat C."/>
            <person name="Sun H."/>
            <person name="Tunlid A."/>
            <person name="Henrissat B."/>
            <person name="Grigoriev I.V."/>
            <person name="Hibbett D.S."/>
            <person name="Martin F."/>
            <person name="Nordberg H.P."/>
            <person name="Cantor M.N."/>
            <person name="Hua S.X."/>
        </authorList>
    </citation>
    <scope>NUCLEOTIDE SEQUENCE [LARGE SCALE GENOMIC DNA]</scope>
    <source>
        <strain evidence="1 2">Ve08.2h10</strain>
    </source>
</reference>
<organism evidence="1 2">
    <name type="scientific">Paxillus rubicundulus Ve08.2h10</name>
    <dbReference type="NCBI Taxonomy" id="930991"/>
    <lineage>
        <taxon>Eukaryota</taxon>
        <taxon>Fungi</taxon>
        <taxon>Dikarya</taxon>
        <taxon>Basidiomycota</taxon>
        <taxon>Agaricomycotina</taxon>
        <taxon>Agaricomycetes</taxon>
        <taxon>Agaricomycetidae</taxon>
        <taxon>Boletales</taxon>
        <taxon>Paxilineae</taxon>
        <taxon>Paxillaceae</taxon>
        <taxon>Paxillus</taxon>
    </lineage>
</organism>
<proteinExistence type="predicted"/>
<dbReference type="OrthoDB" id="3050923at2759"/>
<keyword evidence="2" id="KW-1185">Reference proteome</keyword>
<evidence type="ECO:0000313" key="1">
    <source>
        <dbReference type="EMBL" id="KIK78300.1"/>
    </source>
</evidence>
<name>A0A0D0DJJ0_9AGAM</name>
<dbReference type="Proteomes" id="UP000054538">
    <property type="component" value="Unassembled WGS sequence"/>
</dbReference>
<dbReference type="AlphaFoldDB" id="A0A0D0DJJ0"/>
<dbReference type="HOGENOM" id="CLU_157402_0_0_1"/>
<accession>A0A0D0DJJ0</accession>